<dbReference type="CDD" id="cd03470">
    <property type="entry name" value="Rieske_cytochrome_bc1"/>
    <property type="match status" value="1"/>
</dbReference>
<feature type="domain" description="Rieske" evidence="13">
    <location>
        <begin position="48"/>
        <end position="135"/>
    </location>
</feature>
<reference evidence="14 15" key="1">
    <citation type="submission" date="2019-01" db="EMBL/GenBank/DDBJ databases">
        <authorList>
            <person name="Sayadi A."/>
        </authorList>
    </citation>
    <scope>NUCLEOTIDE SEQUENCE [LARGE SCALE GENOMIC DNA]</scope>
</reference>
<dbReference type="FunFam" id="2.102.10.10:FF:000001">
    <property type="entry name" value="Cytochrome b-c1 complex subunit Rieske, mitochondrial"/>
    <property type="match status" value="1"/>
</dbReference>
<dbReference type="PROSITE" id="PS51296">
    <property type="entry name" value="RIESKE"/>
    <property type="match status" value="1"/>
</dbReference>
<dbReference type="InterPro" id="IPR006317">
    <property type="entry name" value="Ubiquinol_cyt_c_Rdtase_Fe-S-su"/>
</dbReference>
<evidence type="ECO:0000256" key="2">
    <source>
        <dbReference type="ARBA" id="ARBA00010651"/>
    </source>
</evidence>
<dbReference type="InterPro" id="IPR005805">
    <property type="entry name" value="Rieske_Fe-S_prot_C"/>
</dbReference>
<dbReference type="GO" id="GO:0051537">
    <property type="term" value="F:2 iron, 2 sulfur cluster binding"/>
    <property type="evidence" value="ECO:0007669"/>
    <property type="project" value="UniProtKB-KW"/>
</dbReference>
<comment type="catalytic activity">
    <reaction evidence="11">
        <text>a quinol + 2 Fe(III)-[cytochrome c](out) = a quinone + 2 Fe(II)-[cytochrome c](out) + 2 H(+)(out)</text>
        <dbReference type="Rhea" id="RHEA:11484"/>
        <dbReference type="Rhea" id="RHEA-COMP:10350"/>
        <dbReference type="Rhea" id="RHEA-COMP:14399"/>
        <dbReference type="ChEBI" id="CHEBI:15378"/>
        <dbReference type="ChEBI" id="CHEBI:24646"/>
        <dbReference type="ChEBI" id="CHEBI:29033"/>
        <dbReference type="ChEBI" id="CHEBI:29034"/>
        <dbReference type="ChEBI" id="CHEBI:132124"/>
        <dbReference type="EC" id="7.1.1.8"/>
    </reaction>
</comment>
<evidence type="ECO:0000313" key="14">
    <source>
        <dbReference type="EMBL" id="VEN36505.1"/>
    </source>
</evidence>
<proteinExistence type="inferred from homology"/>
<dbReference type="SUPFAM" id="SSF50022">
    <property type="entry name" value="ISP domain"/>
    <property type="match status" value="1"/>
</dbReference>
<dbReference type="GO" id="GO:0005743">
    <property type="term" value="C:mitochondrial inner membrane"/>
    <property type="evidence" value="ECO:0007669"/>
    <property type="project" value="UniProtKB-SubCell"/>
</dbReference>
<keyword evidence="10" id="KW-1015">Disulfide bond</keyword>
<dbReference type="GO" id="GO:0008121">
    <property type="term" value="F:quinol-cytochrome-c reductase activity"/>
    <property type="evidence" value="ECO:0007669"/>
    <property type="project" value="UniProtKB-EC"/>
</dbReference>
<dbReference type="InterPro" id="IPR014349">
    <property type="entry name" value="Rieske_Fe-S_prot"/>
</dbReference>
<dbReference type="Gene3D" id="2.102.10.10">
    <property type="entry name" value="Rieske [2Fe-2S] iron-sulphur domain"/>
    <property type="match status" value="1"/>
</dbReference>
<evidence type="ECO:0000259" key="13">
    <source>
        <dbReference type="PROSITE" id="PS51296"/>
    </source>
</evidence>
<keyword evidence="11" id="KW-0813">Transport</keyword>
<keyword evidence="6" id="KW-1133">Transmembrane helix</keyword>
<comment type="miscellaneous">
    <text evidence="11">The Rieske protein is a high potential 2Fe-2S protein.</text>
</comment>
<evidence type="ECO:0000256" key="5">
    <source>
        <dbReference type="ARBA" id="ARBA00022723"/>
    </source>
</evidence>
<evidence type="ECO:0000256" key="10">
    <source>
        <dbReference type="ARBA" id="ARBA00023157"/>
    </source>
</evidence>
<dbReference type="EC" id="7.1.1.8" evidence="11"/>
<organism evidence="14 15">
    <name type="scientific">Callosobruchus maculatus</name>
    <name type="common">Southern cowpea weevil</name>
    <name type="synonym">Pulse bruchid</name>
    <dbReference type="NCBI Taxonomy" id="64391"/>
    <lineage>
        <taxon>Eukaryota</taxon>
        <taxon>Metazoa</taxon>
        <taxon>Ecdysozoa</taxon>
        <taxon>Arthropoda</taxon>
        <taxon>Hexapoda</taxon>
        <taxon>Insecta</taxon>
        <taxon>Pterygota</taxon>
        <taxon>Neoptera</taxon>
        <taxon>Endopterygota</taxon>
        <taxon>Coleoptera</taxon>
        <taxon>Polyphaga</taxon>
        <taxon>Cucujiformia</taxon>
        <taxon>Chrysomeloidea</taxon>
        <taxon>Chrysomelidae</taxon>
        <taxon>Bruchinae</taxon>
        <taxon>Bruchini</taxon>
        <taxon>Callosobruchus</taxon>
    </lineage>
</organism>
<keyword evidence="9" id="KW-0472">Membrane</keyword>
<keyword evidence="3" id="KW-0812">Transmembrane</keyword>
<keyword evidence="12" id="KW-0496">Mitochondrion</keyword>
<accession>A0A653BMI4</accession>
<dbReference type="GO" id="GO:0046872">
    <property type="term" value="F:metal ion binding"/>
    <property type="evidence" value="ECO:0007669"/>
    <property type="project" value="UniProtKB-KW"/>
</dbReference>
<dbReference type="InterPro" id="IPR017941">
    <property type="entry name" value="Rieske_2Fe-2S"/>
</dbReference>
<dbReference type="OrthoDB" id="1637982at2759"/>
<evidence type="ECO:0000256" key="11">
    <source>
        <dbReference type="RuleBase" id="RU004494"/>
    </source>
</evidence>
<dbReference type="NCBIfam" id="TIGR01416">
    <property type="entry name" value="Rieske_proteo"/>
    <property type="match status" value="1"/>
</dbReference>
<dbReference type="PRINTS" id="PR00162">
    <property type="entry name" value="RIESKE"/>
</dbReference>
<sequence length="137" mass="14945">MAASADVLALAKIEINLNEIPEGKSVSFKWRGKPLFVRHRTKEEIDVAKAVPLNSLRDPEPDEARCQKPEFLVVIGVCTHLGCIPIADAGDYGPGGYYCPCHGSHYDAAGRIRRGPAPTNLEVPEYTFLNDNTIIVG</sequence>
<comment type="subcellular location">
    <subcellularLocation>
        <location evidence="1">Membrane</location>
        <topology evidence="1">Single-pass membrane protein</topology>
    </subcellularLocation>
    <subcellularLocation>
        <location evidence="12">Mitochondrion inner membrane</location>
    </subcellularLocation>
</comment>
<dbReference type="AlphaFoldDB" id="A0A653BMI4"/>
<evidence type="ECO:0000256" key="12">
    <source>
        <dbReference type="RuleBase" id="RU004495"/>
    </source>
</evidence>
<evidence type="ECO:0000256" key="4">
    <source>
        <dbReference type="ARBA" id="ARBA00022714"/>
    </source>
</evidence>
<dbReference type="InterPro" id="IPR036922">
    <property type="entry name" value="Rieske_2Fe-2S_sf"/>
</dbReference>
<keyword evidence="12" id="KW-0679">Respiratory chain</keyword>
<gene>
    <name evidence="14" type="ORF">CALMAC_LOCUS2101</name>
</gene>
<evidence type="ECO:0000256" key="1">
    <source>
        <dbReference type="ARBA" id="ARBA00004167"/>
    </source>
</evidence>
<evidence type="ECO:0000256" key="7">
    <source>
        <dbReference type="ARBA" id="ARBA00023004"/>
    </source>
</evidence>
<keyword evidence="7" id="KW-0408">Iron</keyword>
<protein>
    <recommendedName>
        <fullName evidence="11">Cytochrome b-c1 complex subunit Rieske, mitochondrial</fullName>
        <ecNumber evidence="11">7.1.1.8</ecNumber>
    </recommendedName>
</protein>
<dbReference type="PANTHER" id="PTHR10134">
    <property type="entry name" value="CYTOCHROME B-C1 COMPLEX SUBUNIT RIESKE, MITOCHONDRIAL"/>
    <property type="match status" value="1"/>
</dbReference>
<keyword evidence="11" id="KW-0249">Electron transport</keyword>
<keyword evidence="5" id="KW-0479">Metal-binding</keyword>
<comment type="cofactor">
    <cofactor evidence="11">
        <name>[2Fe-2S] cluster</name>
        <dbReference type="ChEBI" id="CHEBI:190135"/>
    </cofactor>
    <text evidence="11">Binds 1 [2Fe-2S] cluster per subunit.</text>
</comment>
<evidence type="ECO:0000256" key="8">
    <source>
        <dbReference type="ARBA" id="ARBA00023014"/>
    </source>
</evidence>
<name>A0A653BMI4_CALMS</name>
<evidence type="ECO:0000256" key="3">
    <source>
        <dbReference type="ARBA" id="ARBA00022692"/>
    </source>
</evidence>
<evidence type="ECO:0000256" key="9">
    <source>
        <dbReference type="ARBA" id="ARBA00023136"/>
    </source>
</evidence>
<evidence type="ECO:0000256" key="6">
    <source>
        <dbReference type="ARBA" id="ARBA00022989"/>
    </source>
</evidence>
<keyword evidence="4" id="KW-0001">2Fe-2S</keyword>
<comment type="similarity">
    <text evidence="2">Belongs to the Rieske iron-sulfur protein family.</text>
</comment>
<keyword evidence="8" id="KW-0411">Iron-sulfur</keyword>
<dbReference type="Proteomes" id="UP000410492">
    <property type="component" value="Unassembled WGS sequence"/>
</dbReference>
<dbReference type="Pfam" id="PF00355">
    <property type="entry name" value="Rieske"/>
    <property type="match status" value="1"/>
</dbReference>
<dbReference type="EMBL" id="CAACVG010002478">
    <property type="protein sequence ID" value="VEN36505.1"/>
    <property type="molecule type" value="Genomic_DNA"/>
</dbReference>
<evidence type="ECO:0000313" key="15">
    <source>
        <dbReference type="Proteomes" id="UP000410492"/>
    </source>
</evidence>
<keyword evidence="15" id="KW-1185">Reference proteome</keyword>